<accession>A0AAJ0EQN0</accession>
<reference evidence="1" key="1">
    <citation type="submission" date="2021-06" db="EMBL/GenBank/DDBJ databases">
        <title>Comparative genomics, transcriptomics and evolutionary studies reveal genomic signatures of adaptation to plant cell wall in hemibiotrophic fungi.</title>
        <authorList>
            <consortium name="DOE Joint Genome Institute"/>
            <person name="Baroncelli R."/>
            <person name="Diaz J.F."/>
            <person name="Benocci T."/>
            <person name="Peng M."/>
            <person name="Battaglia E."/>
            <person name="Haridas S."/>
            <person name="Andreopoulos W."/>
            <person name="Labutti K."/>
            <person name="Pangilinan J."/>
            <person name="Floch G.L."/>
            <person name="Makela M.R."/>
            <person name="Henrissat B."/>
            <person name="Grigoriev I.V."/>
            <person name="Crouch J.A."/>
            <person name="De Vries R.P."/>
            <person name="Sukno S.A."/>
            <person name="Thon M.R."/>
        </authorList>
    </citation>
    <scope>NUCLEOTIDE SEQUENCE</scope>
    <source>
        <strain evidence="1">CBS 193.32</strain>
    </source>
</reference>
<dbReference type="GeneID" id="85450711"/>
<comment type="caution">
    <text evidence="1">The sequence shown here is derived from an EMBL/GenBank/DDBJ whole genome shotgun (WGS) entry which is preliminary data.</text>
</comment>
<gene>
    <name evidence="1" type="ORF">BDP55DRAFT_236953</name>
</gene>
<keyword evidence="2" id="KW-1185">Reference proteome</keyword>
<protein>
    <submittedName>
        <fullName evidence="1">Uncharacterized protein</fullName>
    </submittedName>
</protein>
<dbReference type="Proteomes" id="UP001224890">
    <property type="component" value="Unassembled WGS sequence"/>
</dbReference>
<evidence type="ECO:0000313" key="1">
    <source>
        <dbReference type="EMBL" id="KAK1672996.1"/>
    </source>
</evidence>
<organism evidence="1 2">
    <name type="scientific">Colletotrichum godetiae</name>
    <dbReference type="NCBI Taxonomy" id="1209918"/>
    <lineage>
        <taxon>Eukaryota</taxon>
        <taxon>Fungi</taxon>
        <taxon>Dikarya</taxon>
        <taxon>Ascomycota</taxon>
        <taxon>Pezizomycotina</taxon>
        <taxon>Sordariomycetes</taxon>
        <taxon>Hypocreomycetidae</taxon>
        <taxon>Glomerellales</taxon>
        <taxon>Glomerellaceae</taxon>
        <taxon>Colletotrichum</taxon>
        <taxon>Colletotrichum acutatum species complex</taxon>
    </lineage>
</organism>
<dbReference type="AlphaFoldDB" id="A0AAJ0EQN0"/>
<name>A0AAJ0EQN0_9PEZI</name>
<sequence>MSPHISLPLHDACMVSIVFAEDELRSTGKRQLPRQLRRVYSASKAEIEVEVSNQLQTKKLLFEFLGVQ</sequence>
<dbReference type="EMBL" id="JAHMHR010000034">
    <property type="protein sequence ID" value="KAK1672996.1"/>
    <property type="molecule type" value="Genomic_DNA"/>
</dbReference>
<evidence type="ECO:0000313" key="2">
    <source>
        <dbReference type="Proteomes" id="UP001224890"/>
    </source>
</evidence>
<proteinExistence type="predicted"/>
<dbReference type="RefSeq" id="XP_060426999.1">
    <property type="nucleotide sequence ID" value="XM_060566185.1"/>
</dbReference>